<dbReference type="EMBL" id="BEZZ01000952">
    <property type="protein sequence ID" value="GCC37165.1"/>
    <property type="molecule type" value="Genomic_DNA"/>
</dbReference>
<feature type="region of interest" description="Disordered" evidence="1">
    <location>
        <begin position="1"/>
        <end position="61"/>
    </location>
</feature>
<dbReference type="Proteomes" id="UP000287033">
    <property type="component" value="Unassembled WGS sequence"/>
</dbReference>
<gene>
    <name evidence="2" type="ORF">chiPu_0015666</name>
</gene>
<accession>A0A401T3E8</accession>
<organism evidence="2 3">
    <name type="scientific">Chiloscyllium punctatum</name>
    <name type="common">Brownbanded bambooshark</name>
    <name type="synonym">Hemiscyllium punctatum</name>
    <dbReference type="NCBI Taxonomy" id="137246"/>
    <lineage>
        <taxon>Eukaryota</taxon>
        <taxon>Metazoa</taxon>
        <taxon>Chordata</taxon>
        <taxon>Craniata</taxon>
        <taxon>Vertebrata</taxon>
        <taxon>Chondrichthyes</taxon>
        <taxon>Elasmobranchii</taxon>
        <taxon>Galeomorphii</taxon>
        <taxon>Galeoidea</taxon>
        <taxon>Orectolobiformes</taxon>
        <taxon>Hemiscylliidae</taxon>
        <taxon>Chiloscyllium</taxon>
    </lineage>
</organism>
<sequence>MRDRAGGGAMIGGGRGLRRREGRALEGGGGTDGRGRDRAGRGGATVPEATRAARGGGRSQMRVATCLRDGDNSPTLADNMKPGVREAVLARGSI</sequence>
<dbReference type="AlphaFoldDB" id="A0A401T3E8"/>
<evidence type="ECO:0000313" key="3">
    <source>
        <dbReference type="Proteomes" id="UP000287033"/>
    </source>
</evidence>
<keyword evidence="3" id="KW-1185">Reference proteome</keyword>
<proteinExistence type="predicted"/>
<evidence type="ECO:0000313" key="2">
    <source>
        <dbReference type="EMBL" id="GCC37165.1"/>
    </source>
</evidence>
<feature type="compositionally biased region" description="Gly residues" evidence="1">
    <location>
        <begin position="1"/>
        <end position="15"/>
    </location>
</feature>
<comment type="caution">
    <text evidence="2">The sequence shown here is derived from an EMBL/GenBank/DDBJ whole genome shotgun (WGS) entry which is preliminary data.</text>
</comment>
<protein>
    <submittedName>
        <fullName evidence="2">Uncharacterized protein</fullName>
    </submittedName>
</protein>
<name>A0A401T3E8_CHIPU</name>
<reference evidence="2 3" key="1">
    <citation type="journal article" date="2018" name="Nat. Ecol. Evol.">
        <title>Shark genomes provide insights into elasmobranch evolution and the origin of vertebrates.</title>
        <authorList>
            <person name="Hara Y"/>
            <person name="Yamaguchi K"/>
            <person name="Onimaru K"/>
            <person name="Kadota M"/>
            <person name="Koyanagi M"/>
            <person name="Keeley SD"/>
            <person name="Tatsumi K"/>
            <person name="Tanaka K"/>
            <person name="Motone F"/>
            <person name="Kageyama Y"/>
            <person name="Nozu R"/>
            <person name="Adachi N"/>
            <person name="Nishimura O"/>
            <person name="Nakagawa R"/>
            <person name="Tanegashima C"/>
            <person name="Kiyatake I"/>
            <person name="Matsumoto R"/>
            <person name="Murakumo K"/>
            <person name="Nishida K"/>
            <person name="Terakita A"/>
            <person name="Kuratani S"/>
            <person name="Sato K"/>
            <person name="Hyodo S Kuraku.S."/>
        </authorList>
    </citation>
    <scope>NUCLEOTIDE SEQUENCE [LARGE SCALE GENOMIC DNA]</scope>
</reference>
<evidence type="ECO:0000256" key="1">
    <source>
        <dbReference type="SAM" id="MobiDB-lite"/>
    </source>
</evidence>